<reference evidence="2" key="1">
    <citation type="journal article" date="2020" name="bioRxiv">
        <title>Hybrid origin of Populus tomentosa Carr. identified through genome sequencing and phylogenomic analysis.</title>
        <authorList>
            <person name="An X."/>
            <person name="Gao K."/>
            <person name="Chen Z."/>
            <person name="Li J."/>
            <person name="Yang X."/>
            <person name="Yang X."/>
            <person name="Zhou J."/>
            <person name="Guo T."/>
            <person name="Zhao T."/>
            <person name="Huang S."/>
            <person name="Miao D."/>
            <person name="Khan W.U."/>
            <person name="Rao P."/>
            <person name="Ye M."/>
            <person name="Lei B."/>
            <person name="Liao W."/>
            <person name="Wang J."/>
            <person name="Ji L."/>
            <person name="Li Y."/>
            <person name="Guo B."/>
            <person name="Mustafa N.S."/>
            <person name="Li S."/>
            <person name="Yun Q."/>
            <person name="Keller S.R."/>
            <person name="Mao J."/>
            <person name="Zhang R."/>
            <person name="Strauss S.H."/>
        </authorList>
    </citation>
    <scope>NUCLEOTIDE SEQUENCE</scope>
    <source>
        <strain evidence="2">GM15</strain>
        <tissue evidence="2">Leaf</tissue>
    </source>
</reference>
<comment type="caution">
    <text evidence="2">The sequence shown here is derived from an EMBL/GenBank/DDBJ whole genome shotgun (WGS) entry which is preliminary data.</text>
</comment>
<proteinExistence type="predicted"/>
<feature type="compositionally biased region" description="Basic and acidic residues" evidence="1">
    <location>
        <begin position="174"/>
        <end position="184"/>
    </location>
</feature>
<organism evidence="2 3">
    <name type="scientific">Populus tomentosa</name>
    <name type="common">Chinese white poplar</name>
    <dbReference type="NCBI Taxonomy" id="118781"/>
    <lineage>
        <taxon>Eukaryota</taxon>
        <taxon>Viridiplantae</taxon>
        <taxon>Streptophyta</taxon>
        <taxon>Embryophyta</taxon>
        <taxon>Tracheophyta</taxon>
        <taxon>Spermatophyta</taxon>
        <taxon>Magnoliopsida</taxon>
        <taxon>eudicotyledons</taxon>
        <taxon>Gunneridae</taxon>
        <taxon>Pentapetalae</taxon>
        <taxon>rosids</taxon>
        <taxon>fabids</taxon>
        <taxon>Malpighiales</taxon>
        <taxon>Salicaceae</taxon>
        <taxon>Saliceae</taxon>
        <taxon>Populus</taxon>
    </lineage>
</organism>
<keyword evidence="3" id="KW-1185">Reference proteome</keyword>
<accession>A0A8X8CC99</accession>
<dbReference type="EMBL" id="JAAWWB010000027">
    <property type="protein sequence ID" value="KAG6748972.1"/>
    <property type="molecule type" value="Genomic_DNA"/>
</dbReference>
<evidence type="ECO:0000256" key="1">
    <source>
        <dbReference type="SAM" id="MobiDB-lite"/>
    </source>
</evidence>
<evidence type="ECO:0000313" key="3">
    <source>
        <dbReference type="Proteomes" id="UP000886885"/>
    </source>
</evidence>
<dbReference type="AlphaFoldDB" id="A0A8X8CC99"/>
<feature type="region of interest" description="Disordered" evidence="1">
    <location>
        <begin position="164"/>
        <end position="184"/>
    </location>
</feature>
<gene>
    <name evidence="2" type="ORF">POTOM_046011</name>
</gene>
<dbReference type="PANTHER" id="PTHR34061">
    <property type="entry name" value="PROTEIN, PUTATIVE-RELATED"/>
    <property type="match status" value="1"/>
</dbReference>
<evidence type="ECO:0000313" key="2">
    <source>
        <dbReference type="EMBL" id="KAG6748972.1"/>
    </source>
</evidence>
<sequence length="184" mass="20016">MLQIIIKVLGTLNGRALDVGTISQAKRVGSRQTFLILSTPCKLGGEGVEFTVIIASESLYADHQLHCQTRRKSLKGFLKIESVTAAGDPSRGRRVVDPKVQPPAIPNSRVPACRMLDGVAAWLINGVATIFFTSLERCSCIYIDTKDDSEDSSHLPLIHYEGYGNEAKGMKGNGVEKNEDGQKD</sequence>
<dbReference type="OrthoDB" id="653466at2759"/>
<dbReference type="Proteomes" id="UP000886885">
    <property type="component" value="Chromosome 14A"/>
</dbReference>
<protein>
    <submittedName>
        <fullName evidence="2">Uncharacterized protein</fullName>
    </submittedName>
</protein>
<name>A0A8X8CC99_POPTO</name>
<dbReference type="PANTHER" id="PTHR34061:SF21">
    <property type="match status" value="1"/>
</dbReference>